<evidence type="ECO:0000256" key="7">
    <source>
        <dbReference type="ARBA" id="ARBA00023065"/>
    </source>
</evidence>
<evidence type="ECO:0000313" key="15">
    <source>
        <dbReference type="EMBL" id="MBO8431322.1"/>
    </source>
</evidence>
<comment type="subcellular location">
    <subcellularLocation>
        <location evidence="12">Cell membrane</location>
        <topology evidence="12">Single-pass membrane protein</topology>
    </subcellularLocation>
    <subcellularLocation>
        <location evidence="11">Endomembrane system</location>
        <topology evidence="11">Single-pass membrane protein</topology>
    </subcellularLocation>
</comment>
<dbReference type="Pfam" id="PF00430">
    <property type="entry name" value="ATP-synt_B"/>
    <property type="match status" value="1"/>
</dbReference>
<dbReference type="Proteomes" id="UP000823632">
    <property type="component" value="Unassembled WGS sequence"/>
</dbReference>
<evidence type="ECO:0000256" key="11">
    <source>
        <dbReference type="ARBA" id="ARBA00037847"/>
    </source>
</evidence>
<dbReference type="GO" id="GO:0005886">
    <property type="term" value="C:plasma membrane"/>
    <property type="evidence" value="ECO:0007669"/>
    <property type="project" value="UniProtKB-SubCell"/>
</dbReference>
<name>A0A9D9DQ58_9BACT</name>
<evidence type="ECO:0000256" key="8">
    <source>
        <dbReference type="ARBA" id="ARBA00023136"/>
    </source>
</evidence>
<comment type="similarity">
    <text evidence="1 12 13">Belongs to the ATPase B chain family.</text>
</comment>
<keyword evidence="12" id="KW-1003">Cell membrane</keyword>
<organism evidence="15 16">
    <name type="scientific">Candidatus Scatousia excrementipullorum</name>
    <dbReference type="NCBI Taxonomy" id="2840936"/>
    <lineage>
        <taxon>Bacteria</taxon>
        <taxon>Candidatus Scatousia</taxon>
    </lineage>
</organism>
<keyword evidence="6 12" id="KW-1133">Transmembrane helix</keyword>
<evidence type="ECO:0000256" key="1">
    <source>
        <dbReference type="ARBA" id="ARBA00005513"/>
    </source>
</evidence>
<keyword evidence="9 12" id="KW-0066">ATP synthesis</keyword>
<keyword evidence="5 12" id="KW-0375">Hydrogen ion transport</keyword>
<keyword evidence="8 12" id="KW-0472">Membrane</keyword>
<dbReference type="GO" id="GO:0046933">
    <property type="term" value="F:proton-transporting ATP synthase activity, rotational mechanism"/>
    <property type="evidence" value="ECO:0007669"/>
    <property type="project" value="UniProtKB-UniRule"/>
</dbReference>
<keyword evidence="3 12" id="KW-0138">CF(0)</keyword>
<sequence>MLQFNATFLVAMFSFIVFILIMDRILYKPISKIVNEREDFINKNYKEAQENTCESERIHKDREEKLLKSKTDSRKIISDKVEAARIEAKQRTEAAVLKSREEINKAKENLNAEEVKTQEELQSSVSNLAEAITEKLLGEKFSIDNAEIVNKV</sequence>
<keyword evidence="4 12" id="KW-0812">Transmembrane</keyword>
<dbReference type="HAMAP" id="MF_01398">
    <property type="entry name" value="ATP_synth_b_bprime"/>
    <property type="match status" value="1"/>
</dbReference>
<dbReference type="InterPro" id="IPR050059">
    <property type="entry name" value="ATP_synthase_B_chain"/>
</dbReference>
<evidence type="ECO:0000256" key="14">
    <source>
        <dbReference type="SAM" id="Coils"/>
    </source>
</evidence>
<evidence type="ECO:0000256" key="2">
    <source>
        <dbReference type="ARBA" id="ARBA00022448"/>
    </source>
</evidence>
<accession>A0A9D9DQ58</accession>
<comment type="caution">
    <text evidence="15">The sequence shown here is derived from an EMBL/GenBank/DDBJ whole genome shotgun (WGS) entry which is preliminary data.</text>
</comment>
<dbReference type="CDD" id="cd06503">
    <property type="entry name" value="ATP-synt_Fo_b"/>
    <property type="match status" value="1"/>
</dbReference>
<dbReference type="InterPro" id="IPR002146">
    <property type="entry name" value="ATP_synth_b/b'su_bac/chlpt"/>
</dbReference>
<reference evidence="15" key="2">
    <citation type="journal article" date="2021" name="PeerJ">
        <title>Extensive microbial diversity within the chicken gut microbiome revealed by metagenomics and culture.</title>
        <authorList>
            <person name="Gilroy R."/>
            <person name="Ravi A."/>
            <person name="Getino M."/>
            <person name="Pursley I."/>
            <person name="Horton D.L."/>
            <person name="Alikhan N.F."/>
            <person name="Baker D."/>
            <person name="Gharbi K."/>
            <person name="Hall N."/>
            <person name="Watson M."/>
            <person name="Adriaenssens E.M."/>
            <person name="Foster-Nyarko E."/>
            <person name="Jarju S."/>
            <person name="Secka A."/>
            <person name="Antonio M."/>
            <person name="Oren A."/>
            <person name="Chaudhuri R.R."/>
            <person name="La Ragione R."/>
            <person name="Hildebrand F."/>
            <person name="Pallen M.J."/>
        </authorList>
    </citation>
    <scope>NUCLEOTIDE SEQUENCE</scope>
    <source>
        <strain evidence="15">10192</strain>
    </source>
</reference>
<evidence type="ECO:0000256" key="10">
    <source>
        <dbReference type="ARBA" id="ARBA00025198"/>
    </source>
</evidence>
<keyword evidence="2 12" id="KW-0813">Transport</keyword>
<dbReference type="GO" id="GO:0046961">
    <property type="term" value="F:proton-transporting ATPase activity, rotational mechanism"/>
    <property type="evidence" value="ECO:0007669"/>
    <property type="project" value="TreeGrafter"/>
</dbReference>
<dbReference type="PANTHER" id="PTHR33445">
    <property type="entry name" value="ATP SYNTHASE SUBUNIT B', CHLOROPLASTIC"/>
    <property type="match status" value="1"/>
</dbReference>
<evidence type="ECO:0000256" key="13">
    <source>
        <dbReference type="RuleBase" id="RU003848"/>
    </source>
</evidence>
<evidence type="ECO:0000256" key="5">
    <source>
        <dbReference type="ARBA" id="ARBA00022781"/>
    </source>
</evidence>
<dbReference type="EMBL" id="JADIND010000178">
    <property type="protein sequence ID" value="MBO8431322.1"/>
    <property type="molecule type" value="Genomic_DNA"/>
</dbReference>
<keyword evidence="7 12" id="KW-0406">Ion transport</keyword>
<gene>
    <name evidence="12" type="primary">atpF</name>
    <name evidence="15" type="ORF">IAC76_08040</name>
</gene>
<evidence type="ECO:0000256" key="12">
    <source>
        <dbReference type="HAMAP-Rule" id="MF_01398"/>
    </source>
</evidence>
<feature type="coiled-coil region" evidence="14">
    <location>
        <begin position="89"/>
        <end position="120"/>
    </location>
</feature>
<dbReference type="GO" id="GO:0045259">
    <property type="term" value="C:proton-transporting ATP synthase complex"/>
    <property type="evidence" value="ECO:0007669"/>
    <property type="project" value="UniProtKB-KW"/>
</dbReference>
<dbReference type="GO" id="GO:0012505">
    <property type="term" value="C:endomembrane system"/>
    <property type="evidence" value="ECO:0007669"/>
    <property type="project" value="UniProtKB-SubCell"/>
</dbReference>
<proteinExistence type="inferred from homology"/>
<dbReference type="PANTHER" id="PTHR33445:SF2">
    <property type="entry name" value="ATP SYNTHASE SUBUNIT B', CHLOROPLASTIC"/>
    <property type="match status" value="1"/>
</dbReference>
<dbReference type="AlphaFoldDB" id="A0A9D9DQ58"/>
<evidence type="ECO:0000256" key="3">
    <source>
        <dbReference type="ARBA" id="ARBA00022547"/>
    </source>
</evidence>
<comment type="function">
    <text evidence="10 12">F(1)F(0) ATP synthase produces ATP from ADP in the presence of a proton or sodium gradient. F-type ATPases consist of two structural domains, F(1) containing the extramembraneous catalytic core and F(0) containing the membrane proton channel, linked together by a central stalk and a peripheral stalk. During catalysis, ATP synthesis in the catalytic domain of F(1) is coupled via a rotary mechanism of the central stalk subunits to proton translocation.</text>
</comment>
<comment type="function">
    <text evidence="12">Component of the F(0) channel, it forms part of the peripheral stalk, linking F(1) to F(0).</text>
</comment>
<feature type="transmembrane region" description="Helical" evidence="12">
    <location>
        <begin position="6"/>
        <end position="27"/>
    </location>
</feature>
<protein>
    <recommendedName>
        <fullName evidence="12">ATP synthase subunit b</fullName>
    </recommendedName>
    <alternativeName>
        <fullName evidence="12">ATP synthase F(0) sector subunit b</fullName>
    </alternativeName>
    <alternativeName>
        <fullName evidence="12">ATPase subunit I</fullName>
    </alternativeName>
    <alternativeName>
        <fullName evidence="12">F-type ATPase subunit b</fullName>
        <shortName evidence="12">F-ATPase subunit b</shortName>
    </alternativeName>
</protein>
<evidence type="ECO:0000313" key="16">
    <source>
        <dbReference type="Proteomes" id="UP000823632"/>
    </source>
</evidence>
<keyword evidence="14" id="KW-0175">Coiled coil</keyword>
<evidence type="ECO:0000256" key="9">
    <source>
        <dbReference type="ARBA" id="ARBA00023310"/>
    </source>
</evidence>
<reference evidence="15" key="1">
    <citation type="submission" date="2020-10" db="EMBL/GenBank/DDBJ databases">
        <authorList>
            <person name="Gilroy R."/>
        </authorList>
    </citation>
    <scope>NUCLEOTIDE SEQUENCE</scope>
    <source>
        <strain evidence="15">10192</strain>
    </source>
</reference>
<comment type="subunit">
    <text evidence="12">F-type ATPases have 2 components, F(1) - the catalytic core - and F(0) - the membrane proton channel. F(1) has five subunits: alpha(3), beta(3), gamma(1), delta(1), epsilon(1). F(0) has three main subunits: a(1), b(2) and c(10-14). The alpha and beta chains form an alternating ring which encloses part of the gamma chain. F(1) is attached to F(0) by a central stalk formed by the gamma and epsilon chains, while a peripheral stalk is formed by the delta and b chains.</text>
</comment>
<evidence type="ECO:0000256" key="4">
    <source>
        <dbReference type="ARBA" id="ARBA00022692"/>
    </source>
</evidence>
<evidence type="ECO:0000256" key="6">
    <source>
        <dbReference type="ARBA" id="ARBA00022989"/>
    </source>
</evidence>